<name>A0ABQ6WXG5_9EURO</name>
<proteinExistence type="predicted"/>
<sequence length="120" mass="13711">MLFLSSEWIGKFLASPQPCADDTRQRQLRKGCQQASGGSHSCFKFYYALLGFACWFLVHKTTKRLALRLHYTEKTACSEQNQLWVASSASSAPRTWRLPAAWALLHSHLIRVLLVCRKLL</sequence>
<keyword evidence="2" id="KW-1185">Reference proteome</keyword>
<evidence type="ECO:0000313" key="1">
    <source>
        <dbReference type="EMBL" id="KAE8421730.1"/>
    </source>
</evidence>
<protein>
    <submittedName>
        <fullName evidence="1">Uncharacterized protein</fullName>
    </submittedName>
</protein>
<dbReference type="EMBL" id="ML735699">
    <property type="protein sequence ID" value="KAE8421730.1"/>
    <property type="molecule type" value="Genomic_DNA"/>
</dbReference>
<accession>A0ABQ6WXG5</accession>
<organism evidence="1 2">
    <name type="scientific">Aspergillus pseudocaelatus</name>
    <dbReference type="NCBI Taxonomy" id="1825620"/>
    <lineage>
        <taxon>Eukaryota</taxon>
        <taxon>Fungi</taxon>
        <taxon>Dikarya</taxon>
        <taxon>Ascomycota</taxon>
        <taxon>Pezizomycotina</taxon>
        <taxon>Eurotiomycetes</taxon>
        <taxon>Eurotiomycetidae</taxon>
        <taxon>Eurotiales</taxon>
        <taxon>Aspergillaceae</taxon>
        <taxon>Aspergillus</taxon>
        <taxon>Aspergillus subgen. Circumdati</taxon>
    </lineage>
</organism>
<gene>
    <name evidence="1" type="ORF">BDV36DRAFT_247466</name>
</gene>
<dbReference type="Proteomes" id="UP000325395">
    <property type="component" value="Unassembled WGS sequence"/>
</dbReference>
<reference evidence="1 2" key="1">
    <citation type="submission" date="2019-04" db="EMBL/GenBank/DDBJ databases">
        <authorList>
            <consortium name="DOE Joint Genome Institute"/>
            <person name="Mondo S."/>
            <person name="Kjaerbolling I."/>
            <person name="Vesth T."/>
            <person name="Frisvad J.C."/>
            <person name="Nybo J.L."/>
            <person name="Theobald S."/>
            <person name="Kildgaard S."/>
            <person name="Isbrandt T."/>
            <person name="Kuo A."/>
            <person name="Sato A."/>
            <person name="Lyhne E.K."/>
            <person name="Kogle M.E."/>
            <person name="Wiebenga A."/>
            <person name="Kun R.S."/>
            <person name="Lubbers R.J."/>
            <person name="Makela M.R."/>
            <person name="Barry K."/>
            <person name="Chovatia M."/>
            <person name="Clum A."/>
            <person name="Daum C."/>
            <person name="Haridas S."/>
            <person name="He G."/>
            <person name="LaButti K."/>
            <person name="Lipzen A."/>
            <person name="Riley R."/>
            <person name="Salamov A."/>
            <person name="Simmons B.A."/>
            <person name="Magnuson J.K."/>
            <person name="Henrissat B."/>
            <person name="Mortensen U.H."/>
            <person name="Larsen T.O."/>
            <person name="Devries R.P."/>
            <person name="Grigoriev I.V."/>
            <person name="Machida M."/>
            <person name="Baker S.E."/>
            <person name="Andersen M.R."/>
            <person name="Cantor M.N."/>
            <person name="Hua S.X."/>
        </authorList>
    </citation>
    <scope>NUCLEOTIDE SEQUENCE [LARGE SCALE GENOMIC DNA]</scope>
    <source>
        <strain evidence="1 2">CBS 117616</strain>
    </source>
</reference>
<evidence type="ECO:0000313" key="2">
    <source>
        <dbReference type="Proteomes" id="UP000325395"/>
    </source>
</evidence>